<organism evidence="1 2">
    <name type="scientific">Funneliformis geosporum</name>
    <dbReference type="NCBI Taxonomy" id="1117311"/>
    <lineage>
        <taxon>Eukaryota</taxon>
        <taxon>Fungi</taxon>
        <taxon>Fungi incertae sedis</taxon>
        <taxon>Mucoromycota</taxon>
        <taxon>Glomeromycotina</taxon>
        <taxon>Glomeromycetes</taxon>
        <taxon>Glomerales</taxon>
        <taxon>Glomeraceae</taxon>
        <taxon>Funneliformis</taxon>
    </lineage>
</organism>
<gene>
    <name evidence="1" type="ORF">FWILDA_LOCUS9808</name>
</gene>
<reference evidence="1" key="1">
    <citation type="submission" date="2022-08" db="EMBL/GenBank/DDBJ databases">
        <authorList>
            <person name="Kallberg Y."/>
            <person name="Tangrot J."/>
            <person name="Rosling A."/>
        </authorList>
    </citation>
    <scope>NUCLEOTIDE SEQUENCE</scope>
    <source>
        <strain evidence="1">Wild A</strain>
    </source>
</reference>
<dbReference type="AlphaFoldDB" id="A0A9W4SVR9"/>
<evidence type="ECO:0000313" key="1">
    <source>
        <dbReference type="EMBL" id="CAI2180890.1"/>
    </source>
</evidence>
<proteinExistence type="predicted"/>
<evidence type="ECO:0000313" key="2">
    <source>
        <dbReference type="Proteomes" id="UP001153678"/>
    </source>
</evidence>
<name>A0A9W4SVR9_9GLOM</name>
<dbReference type="EMBL" id="CAMKVN010002396">
    <property type="protein sequence ID" value="CAI2180890.1"/>
    <property type="molecule type" value="Genomic_DNA"/>
</dbReference>
<keyword evidence="2" id="KW-1185">Reference proteome</keyword>
<dbReference type="InterPro" id="IPR011009">
    <property type="entry name" value="Kinase-like_dom_sf"/>
</dbReference>
<protein>
    <submittedName>
        <fullName evidence="1">290_t:CDS:1</fullName>
    </submittedName>
</protein>
<sequence length="221" mass="25317">MWYNAPGTETETDKGIFVGSRGRTSNVYEGKLNNKDSVVVKLAKEKNYSPCFEREKDVLINFNSPHIPSLLLYDKDSLVTTPLGTKVKNLQKRDVRNIIETLRMCNKNETGNFAGALECMPNDILQSLVNGEQILYSPSIDLICLVRLFYLMLHKPANVAMERISFDEISDFKSRAKNVLTFWSSRGKSDLWQKIYQMVKDLNYDDSIIELKGLFLIFDAK</sequence>
<dbReference type="SUPFAM" id="SSF56112">
    <property type="entry name" value="Protein kinase-like (PK-like)"/>
    <property type="match status" value="1"/>
</dbReference>
<dbReference type="OrthoDB" id="2368752at2759"/>
<comment type="caution">
    <text evidence="1">The sequence shown here is derived from an EMBL/GenBank/DDBJ whole genome shotgun (WGS) entry which is preliminary data.</text>
</comment>
<accession>A0A9W4SVR9</accession>
<dbReference type="Proteomes" id="UP001153678">
    <property type="component" value="Unassembled WGS sequence"/>
</dbReference>